<dbReference type="PaxDb" id="6945-B7PYK8"/>
<reference evidence="7 9" key="1">
    <citation type="submission" date="2008-03" db="EMBL/GenBank/DDBJ databases">
        <title>Annotation of Ixodes scapularis.</title>
        <authorList>
            <consortium name="Ixodes scapularis Genome Project Consortium"/>
            <person name="Caler E."/>
            <person name="Hannick L.I."/>
            <person name="Bidwell S."/>
            <person name="Joardar V."/>
            <person name="Thiagarajan M."/>
            <person name="Amedeo P."/>
            <person name="Galinsky K.J."/>
            <person name="Schobel S."/>
            <person name="Inman J."/>
            <person name="Hostetler J."/>
            <person name="Miller J."/>
            <person name="Hammond M."/>
            <person name="Megy K."/>
            <person name="Lawson D."/>
            <person name="Kodira C."/>
            <person name="Sutton G."/>
            <person name="Meyer J."/>
            <person name="Hill C.A."/>
            <person name="Birren B."/>
            <person name="Nene V."/>
            <person name="Collins F."/>
            <person name="Alarcon-Chaidez F."/>
            <person name="Wikel S."/>
            <person name="Strausberg R."/>
        </authorList>
    </citation>
    <scope>NUCLEOTIDE SEQUENCE [LARGE SCALE GENOMIC DNA]</scope>
    <source>
        <strain evidence="9">Wikel</strain>
        <strain evidence="7">Wikel colony</strain>
    </source>
</reference>
<evidence type="ECO:0000313" key="7">
    <source>
        <dbReference type="EMBL" id="EEC11680.1"/>
    </source>
</evidence>
<name>B7PYK8_IXOSC</name>
<dbReference type="GO" id="GO:0005576">
    <property type="term" value="C:extracellular region"/>
    <property type="evidence" value="ECO:0007669"/>
    <property type="project" value="InterPro"/>
</dbReference>
<evidence type="ECO:0000313" key="9">
    <source>
        <dbReference type="Proteomes" id="UP000001555"/>
    </source>
</evidence>
<evidence type="ECO:0000256" key="5">
    <source>
        <dbReference type="ARBA" id="ARBA00023180"/>
    </source>
</evidence>
<keyword evidence="9" id="KW-1185">Reference proteome</keyword>
<dbReference type="InterPro" id="IPR051940">
    <property type="entry name" value="Chitin_bind-dev_reg"/>
</dbReference>
<dbReference type="EMBL" id="ABJB010933544">
    <property type="status" value="NOT_ANNOTATED_CDS"/>
    <property type="molecule type" value="Genomic_DNA"/>
</dbReference>
<evidence type="ECO:0000313" key="8">
    <source>
        <dbReference type="EnsemblMetazoa" id="ISCW024532-PA"/>
    </source>
</evidence>
<dbReference type="Proteomes" id="UP000001555">
    <property type="component" value="Unassembled WGS sequence"/>
</dbReference>
<keyword evidence="4" id="KW-1015">Disulfide bond</keyword>
<dbReference type="VEuPathDB" id="VectorBase:ISCI024532"/>
<keyword evidence="2" id="KW-0732">Signal</keyword>
<evidence type="ECO:0000256" key="2">
    <source>
        <dbReference type="ARBA" id="ARBA00022729"/>
    </source>
</evidence>
<feature type="domain" description="Chitin-binding type-2" evidence="6">
    <location>
        <begin position="59"/>
        <end position="113"/>
    </location>
</feature>
<dbReference type="PANTHER" id="PTHR23301:SF0">
    <property type="entry name" value="CHITIN-BINDING TYPE-2 DOMAIN-CONTAINING PROTEIN-RELATED"/>
    <property type="match status" value="1"/>
</dbReference>
<dbReference type="EMBL" id="DS820516">
    <property type="protein sequence ID" value="EEC11680.1"/>
    <property type="molecule type" value="Genomic_DNA"/>
</dbReference>
<sequence>DPIHCGRFFTCLDGRKTEMNCPEMLRFNEVEGVCDWPRNVPCTTWQPKPPGVEINSRGRVVCTADEGYFPSPRDCREFYRCHRGSAYRFDCPRGLIYNRRFKVCDWPWNVDAR</sequence>
<dbReference type="EnsemblMetazoa" id="ISCW024532-RA">
    <property type="protein sequence ID" value="ISCW024532-PA"/>
    <property type="gene ID" value="ISCW024532"/>
</dbReference>
<keyword evidence="3" id="KW-0677">Repeat</keyword>
<evidence type="ECO:0000256" key="4">
    <source>
        <dbReference type="ARBA" id="ARBA00023157"/>
    </source>
</evidence>
<keyword evidence="5" id="KW-0325">Glycoprotein</keyword>
<proteinExistence type="predicted"/>
<keyword evidence="1" id="KW-0147">Chitin-binding</keyword>
<dbReference type="SMART" id="SM00494">
    <property type="entry name" value="ChtBD2"/>
    <property type="match status" value="2"/>
</dbReference>
<gene>
    <name evidence="7" type="ORF">IscW_ISCW024532</name>
</gene>
<dbReference type="InterPro" id="IPR036508">
    <property type="entry name" value="Chitin-bd_dom_sf"/>
</dbReference>
<dbReference type="HOGENOM" id="CLU_1916331_0_0_1"/>
<reference evidence="8" key="2">
    <citation type="submission" date="2020-05" db="UniProtKB">
        <authorList>
            <consortium name="EnsemblMetazoa"/>
        </authorList>
    </citation>
    <scope>IDENTIFICATION</scope>
    <source>
        <strain evidence="8">wikel</strain>
    </source>
</reference>
<evidence type="ECO:0000256" key="3">
    <source>
        <dbReference type="ARBA" id="ARBA00022737"/>
    </source>
</evidence>
<feature type="domain" description="Chitin-binding type-2" evidence="6">
    <location>
        <begin position="1"/>
        <end position="44"/>
    </location>
</feature>
<evidence type="ECO:0000259" key="6">
    <source>
        <dbReference type="PROSITE" id="PS50940"/>
    </source>
</evidence>
<accession>B7PYK8</accession>
<organism>
    <name type="scientific">Ixodes scapularis</name>
    <name type="common">Black-legged tick</name>
    <name type="synonym">Deer tick</name>
    <dbReference type="NCBI Taxonomy" id="6945"/>
    <lineage>
        <taxon>Eukaryota</taxon>
        <taxon>Metazoa</taxon>
        <taxon>Ecdysozoa</taxon>
        <taxon>Arthropoda</taxon>
        <taxon>Chelicerata</taxon>
        <taxon>Arachnida</taxon>
        <taxon>Acari</taxon>
        <taxon>Parasitiformes</taxon>
        <taxon>Ixodida</taxon>
        <taxon>Ixodoidea</taxon>
        <taxon>Ixodidae</taxon>
        <taxon>Ixodinae</taxon>
        <taxon>Ixodes</taxon>
    </lineage>
</organism>
<dbReference type="PROSITE" id="PS50940">
    <property type="entry name" value="CHIT_BIND_II"/>
    <property type="match status" value="2"/>
</dbReference>
<evidence type="ECO:0000256" key="1">
    <source>
        <dbReference type="ARBA" id="ARBA00022669"/>
    </source>
</evidence>
<dbReference type="Gene3D" id="2.170.140.10">
    <property type="entry name" value="Chitin binding domain"/>
    <property type="match status" value="2"/>
</dbReference>
<dbReference type="AlphaFoldDB" id="B7PYK8"/>
<dbReference type="Pfam" id="PF01607">
    <property type="entry name" value="CBM_14"/>
    <property type="match status" value="2"/>
</dbReference>
<feature type="non-terminal residue" evidence="7">
    <location>
        <position position="1"/>
    </location>
</feature>
<dbReference type="VEuPathDB" id="VectorBase:ISCW024532"/>
<dbReference type="PANTHER" id="PTHR23301">
    <property type="entry name" value="CHITIN BINDING PERITROPHIN-A"/>
    <property type="match status" value="1"/>
</dbReference>
<dbReference type="SUPFAM" id="SSF57625">
    <property type="entry name" value="Invertebrate chitin-binding proteins"/>
    <property type="match status" value="2"/>
</dbReference>
<feature type="non-terminal residue" evidence="7">
    <location>
        <position position="113"/>
    </location>
</feature>
<dbReference type="InterPro" id="IPR002557">
    <property type="entry name" value="Chitin-bd_dom"/>
</dbReference>
<protein>
    <submittedName>
        <fullName evidence="7 8">Secreted protein, putative</fullName>
    </submittedName>
</protein>
<dbReference type="GO" id="GO:0008061">
    <property type="term" value="F:chitin binding"/>
    <property type="evidence" value="ECO:0007669"/>
    <property type="project" value="UniProtKB-KW"/>
</dbReference>